<organism evidence="1 2">
    <name type="scientific">Legionella busanensis</name>
    <dbReference type="NCBI Taxonomy" id="190655"/>
    <lineage>
        <taxon>Bacteria</taxon>
        <taxon>Pseudomonadati</taxon>
        <taxon>Pseudomonadota</taxon>
        <taxon>Gammaproteobacteria</taxon>
        <taxon>Legionellales</taxon>
        <taxon>Legionellaceae</taxon>
        <taxon>Legionella</taxon>
    </lineage>
</organism>
<keyword evidence="1" id="KW-0378">Hydrolase</keyword>
<dbReference type="EMBL" id="UGOD01000001">
    <property type="protein sequence ID" value="STX50447.1"/>
    <property type="molecule type" value="Genomic_DNA"/>
</dbReference>
<dbReference type="PANTHER" id="PTHR43857">
    <property type="entry name" value="BLR7761 PROTEIN"/>
    <property type="match status" value="1"/>
</dbReference>
<dbReference type="InterPro" id="IPR035959">
    <property type="entry name" value="RutC-like_sf"/>
</dbReference>
<dbReference type="GO" id="GO:0016787">
    <property type="term" value="F:hydrolase activity"/>
    <property type="evidence" value="ECO:0007669"/>
    <property type="project" value="UniProtKB-KW"/>
</dbReference>
<gene>
    <name evidence="1" type="primary">yabJ_1</name>
    <name evidence="1" type="ORF">NCTC13316_00528</name>
</gene>
<dbReference type="Gene3D" id="3.30.1330.40">
    <property type="entry name" value="RutC-like"/>
    <property type="match status" value="1"/>
</dbReference>
<protein>
    <submittedName>
        <fullName evidence="1">Enamine/imine deaminase</fullName>
        <ecNumber evidence="1">3.5.4.-</ecNumber>
    </submittedName>
</protein>
<evidence type="ECO:0000313" key="2">
    <source>
        <dbReference type="Proteomes" id="UP000254794"/>
    </source>
</evidence>
<dbReference type="Proteomes" id="UP000254794">
    <property type="component" value="Unassembled WGS sequence"/>
</dbReference>
<dbReference type="PANTHER" id="PTHR43857:SF1">
    <property type="entry name" value="YJGH FAMILY PROTEIN"/>
    <property type="match status" value="1"/>
</dbReference>
<dbReference type="OrthoDB" id="9799840at2"/>
<dbReference type="AlphaFoldDB" id="A0A378JHF7"/>
<accession>A0A378JHF7</accession>
<dbReference type="SUPFAM" id="SSF55298">
    <property type="entry name" value="YjgF-like"/>
    <property type="match status" value="1"/>
</dbReference>
<dbReference type="InterPro" id="IPR006175">
    <property type="entry name" value="YjgF/YER057c/UK114"/>
</dbReference>
<dbReference type="CDD" id="cd06154">
    <property type="entry name" value="YjgF_YER057c_UK114_like_6"/>
    <property type="match status" value="1"/>
</dbReference>
<evidence type="ECO:0000313" key="1">
    <source>
        <dbReference type="EMBL" id="STX50447.1"/>
    </source>
</evidence>
<reference evidence="1 2" key="1">
    <citation type="submission" date="2018-06" db="EMBL/GenBank/DDBJ databases">
        <authorList>
            <consortium name="Pathogen Informatics"/>
            <person name="Doyle S."/>
        </authorList>
    </citation>
    <scope>NUCLEOTIDE SEQUENCE [LARGE SCALE GENOMIC DNA]</scope>
    <source>
        <strain evidence="1 2">NCTC13316</strain>
    </source>
</reference>
<sequence length="131" mass="14604">MDELNKQTYSTGTIWEEMGGFSRAIRIGRHIYIAGTTATKPAGLVGKNDPKKQMEFILNRIEQSIITLGGTLQDVVRTRFYVENIADWESVARVHGLKFKLIKPVNTLVQAKLVGNCLVEVEAEAIIQSTI</sequence>
<proteinExistence type="predicted"/>
<dbReference type="EC" id="3.5.4.-" evidence="1"/>
<dbReference type="Pfam" id="PF01042">
    <property type="entry name" value="Ribonuc_L-PSP"/>
    <property type="match status" value="1"/>
</dbReference>
<dbReference type="RefSeq" id="WP_115330165.1">
    <property type="nucleotide sequence ID" value="NZ_CAAAHP010000004.1"/>
</dbReference>
<name>A0A378JHF7_9GAMM</name>
<keyword evidence="2" id="KW-1185">Reference proteome</keyword>